<dbReference type="GO" id="GO:0008270">
    <property type="term" value="F:zinc ion binding"/>
    <property type="evidence" value="ECO:0007669"/>
    <property type="project" value="UniProtKB-KW"/>
</dbReference>
<feature type="compositionally biased region" description="Low complexity" evidence="10">
    <location>
        <begin position="200"/>
        <end position="233"/>
    </location>
</feature>
<comment type="subcellular location">
    <subcellularLocation>
        <location evidence="1">Nucleus</location>
    </subcellularLocation>
</comment>
<feature type="domain" description="C2H2-type" evidence="11">
    <location>
        <begin position="109"/>
        <end position="139"/>
    </location>
</feature>
<keyword evidence="2" id="KW-0479">Metal-binding</keyword>
<feature type="region of interest" description="Disordered" evidence="10">
    <location>
        <begin position="152"/>
        <end position="245"/>
    </location>
</feature>
<evidence type="ECO:0000256" key="7">
    <source>
        <dbReference type="ARBA" id="ARBA00023163"/>
    </source>
</evidence>
<dbReference type="PROSITE" id="PS50157">
    <property type="entry name" value="ZINC_FINGER_C2H2_2"/>
    <property type="match status" value="1"/>
</dbReference>
<dbReference type="EnsemblMetazoa" id="AFAF003032-RA">
    <property type="protein sequence ID" value="AFAF003032-PA"/>
    <property type="gene ID" value="AFAF003032"/>
</dbReference>
<evidence type="ECO:0000256" key="4">
    <source>
        <dbReference type="ARBA" id="ARBA00022833"/>
    </source>
</evidence>
<evidence type="ECO:0000256" key="2">
    <source>
        <dbReference type="ARBA" id="ARBA00022723"/>
    </source>
</evidence>
<dbReference type="SUPFAM" id="SSF57667">
    <property type="entry name" value="beta-beta-alpha zinc fingers"/>
    <property type="match status" value="1"/>
</dbReference>
<evidence type="ECO:0000313" key="13">
    <source>
        <dbReference type="Proteomes" id="UP000075886"/>
    </source>
</evidence>
<dbReference type="GO" id="GO:0005634">
    <property type="term" value="C:nucleus"/>
    <property type="evidence" value="ECO:0007669"/>
    <property type="project" value="UniProtKB-SubCell"/>
</dbReference>
<feature type="region of interest" description="Disordered" evidence="10">
    <location>
        <begin position="274"/>
        <end position="312"/>
    </location>
</feature>
<keyword evidence="8" id="KW-0539">Nucleus</keyword>
<dbReference type="PANTHER" id="PTHR13006:SF9">
    <property type="entry name" value="GLUCOSE TRANSPORTER 4 ENHANCER FACTOR, ISOFORM G"/>
    <property type="match status" value="1"/>
</dbReference>
<dbReference type="SMART" id="SM01366">
    <property type="entry name" value="c-clamp"/>
    <property type="match status" value="1"/>
</dbReference>
<feature type="compositionally biased region" description="Basic and acidic residues" evidence="10">
    <location>
        <begin position="172"/>
        <end position="186"/>
    </location>
</feature>
<feature type="region of interest" description="Disordered" evidence="10">
    <location>
        <begin position="36"/>
        <end position="67"/>
    </location>
</feature>
<dbReference type="VEuPathDB" id="VectorBase:AFAF003032"/>
<dbReference type="AlphaFoldDB" id="A0A182Q4Q0"/>
<keyword evidence="7" id="KW-0804">Transcription</keyword>
<protein>
    <recommendedName>
        <fullName evidence="11">C2H2-type domain-containing protein</fullName>
    </recommendedName>
</protein>
<evidence type="ECO:0000256" key="3">
    <source>
        <dbReference type="ARBA" id="ARBA00022771"/>
    </source>
</evidence>
<dbReference type="Proteomes" id="UP000075886">
    <property type="component" value="Unassembled WGS sequence"/>
</dbReference>
<name>A0A182Q4Q0_9DIPT</name>
<dbReference type="GO" id="GO:0000978">
    <property type="term" value="F:RNA polymerase II cis-regulatory region sequence-specific DNA binding"/>
    <property type="evidence" value="ECO:0007669"/>
    <property type="project" value="TreeGrafter"/>
</dbReference>
<evidence type="ECO:0000259" key="11">
    <source>
        <dbReference type="PROSITE" id="PS50157"/>
    </source>
</evidence>
<keyword evidence="3 9" id="KW-0863">Zinc-finger</keyword>
<dbReference type="InterPro" id="IPR052253">
    <property type="entry name" value="CR1/CR2-DNA-binding_regulator"/>
</dbReference>
<dbReference type="InterPro" id="IPR036236">
    <property type="entry name" value="Znf_C2H2_sf"/>
</dbReference>
<evidence type="ECO:0000256" key="5">
    <source>
        <dbReference type="ARBA" id="ARBA00023015"/>
    </source>
</evidence>
<dbReference type="PROSITE" id="PS00028">
    <property type="entry name" value="ZINC_FINGER_C2H2_1"/>
    <property type="match status" value="1"/>
</dbReference>
<accession>A0A182Q4Q0</accession>
<evidence type="ECO:0000256" key="8">
    <source>
        <dbReference type="ARBA" id="ARBA00023242"/>
    </source>
</evidence>
<organism evidence="12 13">
    <name type="scientific">Anopheles farauti</name>
    <dbReference type="NCBI Taxonomy" id="69004"/>
    <lineage>
        <taxon>Eukaryota</taxon>
        <taxon>Metazoa</taxon>
        <taxon>Ecdysozoa</taxon>
        <taxon>Arthropoda</taxon>
        <taxon>Hexapoda</taxon>
        <taxon>Insecta</taxon>
        <taxon>Pterygota</taxon>
        <taxon>Neoptera</taxon>
        <taxon>Endopterygota</taxon>
        <taxon>Diptera</taxon>
        <taxon>Nematocera</taxon>
        <taxon>Culicoidea</taxon>
        <taxon>Culicidae</taxon>
        <taxon>Anophelinae</taxon>
        <taxon>Anopheles</taxon>
    </lineage>
</organism>
<keyword evidence="6" id="KW-0238">DNA-binding</keyword>
<dbReference type="STRING" id="69004.A0A182Q4Q0"/>
<dbReference type="GO" id="GO:0006357">
    <property type="term" value="P:regulation of transcription by RNA polymerase II"/>
    <property type="evidence" value="ECO:0007669"/>
    <property type="project" value="TreeGrafter"/>
</dbReference>
<reference evidence="12" key="2">
    <citation type="submission" date="2020-05" db="UniProtKB">
        <authorList>
            <consortium name="EnsemblMetazoa"/>
        </authorList>
    </citation>
    <scope>IDENTIFICATION</scope>
    <source>
        <strain evidence="12">FAR1</strain>
    </source>
</reference>
<keyword evidence="13" id="KW-1185">Reference proteome</keyword>
<keyword evidence="5" id="KW-0805">Transcription regulation</keyword>
<dbReference type="EMBL" id="AXCN02000301">
    <property type="status" value="NOT_ANNOTATED_CDS"/>
    <property type="molecule type" value="Genomic_DNA"/>
</dbReference>
<dbReference type="GO" id="GO:0003700">
    <property type="term" value="F:DNA-binding transcription factor activity"/>
    <property type="evidence" value="ECO:0007669"/>
    <property type="project" value="TreeGrafter"/>
</dbReference>
<evidence type="ECO:0000256" key="10">
    <source>
        <dbReference type="SAM" id="MobiDB-lite"/>
    </source>
</evidence>
<evidence type="ECO:0000256" key="6">
    <source>
        <dbReference type="ARBA" id="ARBA00023125"/>
    </source>
</evidence>
<reference evidence="13" key="1">
    <citation type="submission" date="2014-01" db="EMBL/GenBank/DDBJ databases">
        <title>The Genome Sequence of Anopheles farauti FAR1 (V2).</title>
        <authorList>
            <consortium name="The Broad Institute Genomics Platform"/>
            <person name="Neafsey D.E."/>
            <person name="Besansky N."/>
            <person name="Howell P."/>
            <person name="Walton C."/>
            <person name="Young S.K."/>
            <person name="Zeng Q."/>
            <person name="Gargeya S."/>
            <person name="Fitzgerald M."/>
            <person name="Haas B."/>
            <person name="Abouelleil A."/>
            <person name="Allen A.W."/>
            <person name="Alvarado L."/>
            <person name="Arachchi H.M."/>
            <person name="Berlin A.M."/>
            <person name="Chapman S.B."/>
            <person name="Gainer-Dewar J."/>
            <person name="Goldberg J."/>
            <person name="Griggs A."/>
            <person name="Gujja S."/>
            <person name="Hansen M."/>
            <person name="Howarth C."/>
            <person name="Imamovic A."/>
            <person name="Ireland A."/>
            <person name="Larimer J."/>
            <person name="McCowan C."/>
            <person name="Murphy C."/>
            <person name="Pearson M."/>
            <person name="Poon T.W."/>
            <person name="Priest M."/>
            <person name="Roberts A."/>
            <person name="Saif S."/>
            <person name="Shea T."/>
            <person name="Sisk P."/>
            <person name="Sykes S."/>
            <person name="Wortman J."/>
            <person name="Nusbaum C."/>
            <person name="Birren B."/>
        </authorList>
    </citation>
    <scope>NUCLEOTIDE SEQUENCE [LARGE SCALE GENOMIC DNA]</scope>
    <source>
        <strain evidence="13">FAR1</strain>
    </source>
</reference>
<dbReference type="Gene3D" id="3.30.160.60">
    <property type="entry name" value="Classic Zinc Finger"/>
    <property type="match status" value="1"/>
</dbReference>
<evidence type="ECO:0000256" key="1">
    <source>
        <dbReference type="ARBA" id="ARBA00004123"/>
    </source>
</evidence>
<evidence type="ECO:0000313" key="12">
    <source>
        <dbReference type="EnsemblMetazoa" id="AFAF003032-PA"/>
    </source>
</evidence>
<evidence type="ECO:0000256" key="9">
    <source>
        <dbReference type="PROSITE-ProRule" id="PRU00042"/>
    </source>
</evidence>
<keyword evidence="4" id="KW-0862">Zinc</keyword>
<sequence length="339" mass="36681">MWGEVLYGAGHQYDTSLLPALVRQRPFGGLWPAEEPTVAARAGRKRPRDRPTPVAASGRRPEPTALGVGLGRAGSYGFCSTAPAAPPPPLPPPGLMQGVLPKTVSQRIYKCTWKGCGVIYNSCPEITQHVRNAHLGPRKPNEYSDEEDFFFTETEDESDESAPKSPSPPTLSHRDMARPPHEDPEYQRQITSPQKHVRLSPRPSASYPYPSPNYQHHYQAQAAQQQQQHHQQQLGHIQLSPGGATASGNNGTAAYHQLLVGAAGASGALALGAYSTSSSSSGGGSSVGSAGSGQHRSPVSPNRRTRGENKKCRKVYGMDHKDQWCTQCKWKKACSRFGD</sequence>
<proteinExistence type="predicted"/>
<dbReference type="InterPro" id="IPR013087">
    <property type="entry name" value="Znf_C2H2_type"/>
</dbReference>
<dbReference type="PANTHER" id="PTHR13006">
    <property type="entry name" value="PAPILLOMAVIRUS REGULATORY FACTOR PRF-1"/>
    <property type="match status" value="1"/>
</dbReference>